<organism evidence="2 3">
    <name type="scientific">Stephania cephalantha</name>
    <dbReference type="NCBI Taxonomy" id="152367"/>
    <lineage>
        <taxon>Eukaryota</taxon>
        <taxon>Viridiplantae</taxon>
        <taxon>Streptophyta</taxon>
        <taxon>Embryophyta</taxon>
        <taxon>Tracheophyta</taxon>
        <taxon>Spermatophyta</taxon>
        <taxon>Magnoliopsida</taxon>
        <taxon>Ranunculales</taxon>
        <taxon>Menispermaceae</taxon>
        <taxon>Menispermoideae</taxon>
        <taxon>Cissampelideae</taxon>
        <taxon>Stephania</taxon>
    </lineage>
</organism>
<dbReference type="InterPro" id="IPR016639">
    <property type="entry name" value="GST_Omega/GSH"/>
</dbReference>
<dbReference type="InterPro" id="IPR040079">
    <property type="entry name" value="Glutathione_S-Trfase"/>
</dbReference>
<dbReference type="PROSITE" id="PS50405">
    <property type="entry name" value="GST_CTER"/>
    <property type="match status" value="1"/>
</dbReference>
<dbReference type="SUPFAM" id="SSF47616">
    <property type="entry name" value="GST C-terminal domain-like"/>
    <property type="match status" value="1"/>
</dbReference>
<dbReference type="SFLD" id="SFLDG01148">
    <property type="entry name" value="Xi_(cytGST)"/>
    <property type="match status" value="1"/>
</dbReference>
<dbReference type="Gene3D" id="1.20.1050.10">
    <property type="match status" value="1"/>
</dbReference>
<dbReference type="InterPro" id="IPR036249">
    <property type="entry name" value="Thioredoxin-like_sf"/>
</dbReference>
<comment type="caution">
    <text evidence="2">The sequence shown here is derived from an EMBL/GenBank/DDBJ whole genome shotgun (WGS) entry which is preliminary data.</text>
</comment>
<evidence type="ECO:0000259" key="1">
    <source>
        <dbReference type="PROSITE" id="PS50405"/>
    </source>
</evidence>
<dbReference type="InterPro" id="IPR047047">
    <property type="entry name" value="GST_Omega-like_C"/>
</dbReference>
<dbReference type="SFLD" id="SFLDS00019">
    <property type="entry name" value="Glutathione_Transferase_(cytos"/>
    <property type="match status" value="1"/>
</dbReference>
<dbReference type="PANTHER" id="PTHR32419">
    <property type="entry name" value="GLUTATHIONYL-HYDROQUINONE REDUCTASE"/>
    <property type="match status" value="1"/>
</dbReference>
<dbReference type="Proteomes" id="UP001419268">
    <property type="component" value="Unassembled WGS sequence"/>
</dbReference>
<proteinExistence type="predicted"/>
<dbReference type="EMBL" id="JBBNAG010000005">
    <property type="protein sequence ID" value="KAK9133918.1"/>
    <property type="molecule type" value="Genomic_DNA"/>
</dbReference>
<dbReference type="CDD" id="cd03190">
    <property type="entry name" value="GST_C_Omega_like"/>
    <property type="match status" value="1"/>
</dbReference>
<keyword evidence="3" id="KW-1185">Reference proteome</keyword>
<evidence type="ECO:0000313" key="3">
    <source>
        <dbReference type="Proteomes" id="UP001419268"/>
    </source>
</evidence>
<dbReference type="GO" id="GO:0004364">
    <property type="term" value="F:glutathione transferase activity"/>
    <property type="evidence" value="ECO:0007669"/>
    <property type="project" value="InterPro"/>
</dbReference>
<dbReference type="PANTHER" id="PTHR32419:SF6">
    <property type="entry name" value="GLUTATHIONE S-TRANSFERASE OMEGA-LIKE 1-RELATED"/>
    <property type="match status" value="1"/>
</dbReference>
<dbReference type="InterPro" id="IPR004045">
    <property type="entry name" value="Glutathione_S-Trfase_N"/>
</dbReference>
<dbReference type="FunFam" id="3.40.30.10:FF:000198">
    <property type="entry name" value="Glutathione S-transferase family protein"/>
    <property type="match status" value="1"/>
</dbReference>
<evidence type="ECO:0000313" key="2">
    <source>
        <dbReference type="EMBL" id="KAK9133918.1"/>
    </source>
</evidence>
<sequence>MLLTSLIPTSHHRSHLLSFPLLHLRRKNTLKMARSALDEMTNSGAFDRTPSTFRNFISKDPASRFPAESGRYHLYISYACPWASRCLSYLKIKGLEKVISFTSVKPIWERTNENDEHMGWVFPASNDEEPGAEPDPLHSARSIRELYEIASTNYSGKYTVPVLWDKKLQTIVSNESAEIIRMFNTEFNDLAKNASLDLYPTSLQGKIDEVNEWVYSGINNGVYKCGFARKQEPYEEATEKLYQALDKCEDILSKQRYTCGNSVTEADIRLFVTLIRFDEVYAVHFKCNKKLLREYPNVFNYTKDIFQIPGMASSVNMEHIKKHYYGSHPSINPFGIIPVGPNIDFSSPHDRQRFGSKGGRERISCTGEAMVWTLNFELMFAATKGDQYWKYWHKGAIASIFQEQEDKDEEPHIT</sequence>
<dbReference type="Pfam" id="PF13410">
    <property type="entry name" value="GST_C_2"/>
    <property type="match status" value="1"/>
</dbReference>
<protein>
    <recommendedName>
        <fullName evidence="1">GST C-terminal domain-containing protein</fullName>
    </recommendedName>
</protein>
<dbReference type="GO" id="GO:0005737">
    <property type="term" value="C:cytoplasm"/>
    <property type="evidence" value="ECO:0007669"/>
    <property type="project" value="TreeGrafter"/>
</dbReference>
<dbReference type="InterPro" id="IPR036282">
    <property type="entry name" value="Glutathione-S-Trfase_C_sf"/>
</dbReference>
<dbReference type="FunFam" id="1.20.1050.10:FF:000037">
    <property type="entry name" value="Glutathione S-transferase family protein"/>
    <property type="match status" value="1"/>
</dbReference>
<name>A0AAP0JH39_9MAGN</name>
<dbReference type="Pfam" id="PF13409">
    <property type="entry name" value="GST_N_2"/>
    <property type="match status" value="1"/>
</dbReference>
<dbReference type="SUPFAM" id="SSF52833">
    <property type="entry name" value="Thioredoxin-like"/>
    <property type="match status" value="1"/>
</dbReference>
<reference evidence="2 3" key="1">
    <citation type="submission" date="2024-01" db="EMBL/GenBank/DDBJ databases">
        <title>Genome assemblies of Stephania.</title>
        <authorList>
            <person name="Yang L."/>
        </authorList>
    </citation>
    <scope>NUCLEOTIDE SEQUENCE [LARGE SCALE GENOMIC DNA]</scope>
    <source>
        <strain evidence="2">JXDWG</strain>
        <tissue evidence="2">Leaf</tissue>
    </source>
</reference>
<gene>
    <name evidence="2" type="ORF">Scep_013446</name>
</gene>
<feature type="domain" description="GST C-terminal" evidence="1">
    <location>
        <begin position="200"/>
        <end position="324"/>
    </location>
</feature>
<dbReference type="Gene3D" id="3.40.30.10">
    <property type="entry name" value="Glutaredoxin"/>
    <property type="match status" value="1"/>
</dbReference>
<dbReference type="AlphaFoldDB" id="A0AAP0JH39"/>
<dbReference type="InterPro" id="IPR010987">
    <property type="entry name" value="Glutathione-S-Trfase_C-like"/>
</dbReference>
<dbReference type="SFLD" id="SFLDG01206">
    <property type="entry name" value="Xi.1"/>
    <property type="match status" value="1"/>
</dbReference>
<accession>A0AAP0JH39</accession>